<evidence type="ECO:0000313" key="3">
    <source>
        <dbReference type="Proteomes" id="UP000054498"/>
    </source>
</evidence>
<name>A0A0D2LVT3_9CHLO</name>
<feature type="region of interest" description="Disordered" evidence="1">
    <location>
        <begin position="1"/>
        <end position="26"/>
    </location>
</feature>
<dbReference type="RefSeq" id="XP_013894634.1">
    <property type="nucleotide sequence ID" value="XM_014039180.1"/>
</dbReference>
<proteinExistence type="predicted"/>
<feature type="compositionally biased region" description="Basic and acidic residues" evidence="1">
    <location>
        <begin position="228"/>
        <end position="239"/>
    </location>
</feature>
<dbReference type="AlphaFoldDB" id="A0A0D2LVT3"/>
<organism evidence="2 3">
    <name type="scientific">Monoraphidium neglectum</name>
    <dbReference type="NCBI Taxonomy" id="145388"/>
    <lineage>
        <taxon>Eukaryota</taxon>
        <taxon>Viridiplantae</taxon>
        <taxon>Chlorophyta</taxon>
        <taxon>core chlorophytes</taxon>
        <taxon>Chlorophyceae</taxon>
        <taxon>CS clade</taxon>
        <taxon>Sphaeropleales</taxon>
        <taxon>Selenastraceae</taxon>
        <taxon>Monoraphidium</taxon>
    </lineage>
</organism>
<dbReference type="KEGG" id="mng:MNEG_12349"/>
<evidence type="ECO:0000256" key="1">
    <source>
        <dbReference type="SAM" id="MobiDB-lite"/>
    </source>
</evidence>
<feature type="region of interest" description="Disordered" evidence="1">
    <location>
        <begin position="209"/>
        <end position="265"/>
    </location>
</feature>
<evidence type="ECO:0000313" key="2">
    <source>
        <dbReference type="EMBL" id="KIY95614.1"/>
    </source>
</evidence>
<accession>A0A0D2LVT3</accession>
<dbReference type="GeneID" id="25729702"/>
<protein>
    <submittedName>
        <fullName evidence="2">Uncharacterized protein</fullName>
    </submittedName>
</protein>
<dbReference type="Proteomes" id="UP000054498">
    <property type="component" value="Unassembled WGS sequence"/>
</dbReference>
<gene>
    <name evidence="2" type="ORF">MNEG_12349</name>
</gene>
<reference evidence="2 3" key="1">
    <citation type="journal article" date="2013" name="BMC Genomics">
        <title>Reconstruction of the lipid metabolism for the microalga Monoraphidium neglectum from its genome sequence reveals characteristics suitable for biofuel production.</title>
        <authorList>
            <person name="Bogen C."/>
            <person name="Al-Dilaimi A."/>
            <person name="Albersmeier A."/>
            <person name="Wichmann J."/>
            <person name="Grundmann M."/>
            <person name="Rupp O."/>
            <person name="Lauersen K.J."/>
            <person name="Blifernez-Klassen O."/>
            <person name="Kalinowski J."/>
            <person name="Goesmann A."/>
            <person name="Mussgnug J.H."/>
            <person name="Kruse O."/>
        </authorList>
    </citation>
    <scope>NUCLEOTIDE SEQUENCE [LARGE SCALE GENOMIC DNA]</scope>
    <source>
        <strain evidence="2 3">SAG 48.87</strain>
    </source>
</reference>
<feature type="compositionally biased region" description="Gly residues" evidence="1">
    <location>
        <begin position="10"/>
        <end position="19"/>
    </location>
</feature>
<dbReference type="EMBL" id="KK103418">
    <property type="protein sequence ID" value="KIY95614.1"/>
    <property type="molecule type" value="Genomic_DNA"/>
</dbReference>
<keyword evidence="3" id="KW-1185">Reference proteome</keyword>
<sequence>MSGVQDDKAPGGGGPGNGEGEGEAPDLKEILAQLKESREYAAKLGERLTAVADEHASWVEIAAETAAATEAREAIDEKVKTVKDGFDALSVAVMRNEGARAAVERIKPSFLAVAGLHATVSTLCPEGDITISGRAAEQFRQNLALAVRTSGALVATAERAASHSWPAANAFGDALVAMAAIGKGDAAIADPAGWLCLPKALIDECTKKQPTAAAPRGKLDGDVYNPKRAGEERSGDRPFKRQQPRGGDRGDRGERGERKYDNYRR</sequence>
<feature type="compositionally biased region" description="Basic and acidic residues" evidence="1">
    <location>
        <begin position="246"/>
        <end position="265"/>
    </location>
</feature>